<dbReference type="InterPro" id="IPR005225">
    <property type="entry name" value="Small_GTP-bd"/>
</dbReference>
<dbReference type="PROSITE" id="PS51420">
    <property type="entry name" value="RHO"/>
    <property type="match status" value="1"/>
</dbReference>
<dbReference type="EMBL" id="APAU02000035">
    <property type="protein sequence ID" value="EUB60059.1"/>
    <property type="molecule type" value="Genomic_DNA"/>
</dbReference>
<dbReference type="GeneID" id="36340772"/>
<dbReference type="CDD" id="cd00154">
    <property type="entry name" value="Rab"/>
    <property type="match status" value="1"/>
</dbReference>
<dbReference type="SUPFAM" id="SSF47473">
    <property type="entry name" value="EF-hand"/>
    <property type="match status" value="1"/>
</dbReference>
<organism evidence="8 9">
    <name type="scientific">Echinococcus granulosus</name>
    <name type="common">Hydatid tapeworm</name>
    <dbReference type="NCBI Taxonomy" id="6210"/>
    <lineage>
        <taxon>Eukaryota</taxon>
        <taxon>Metazoa</taxon>
        <taxon>Spiralia</taxon>
        <taxon>Lophotrochozoa</taxon>
        <taxon>Platyhelminthes</taxon>
        <taxon>Cestoda</taxon>
        <taxon>Eucestoda</taxon>
        <taxon>Cyclophyllidea</taxon>
        <taxon>Taeniidae</taxon>
        <taxon>Echinococcus</taxon>
        <taxon>Echinococcus granulosus group</taxon>
    </lineage>
</organism>
<dbReference type="SMART" id="SM00175">
    <property type="entry name" value="RAB"/>
    <property type="match status" value="1"/>
</dbReference>
<dbReference type="SMART" id="SM00174">
    <property type="entry name" value="RHO"/>
    <property type="match status" value="1"/>
</dbReference>
<evidence type="ECO:0000259" key="6">
    <source>
        <dbReference type="PROSITE" id="PS50222"/>
    </source>
</evidence>
<dbReference type="PANTHER" id="PTHR47977">
    <property type="entry name" value="RAS-RELATED PROTEIN RAB"/>
    <property type="match status" value="1"/>
</dbReference>
<dbReference type="FunFam" id="3.40.50.300:FF:001129">
    <property type="entry name" value="ras-related protein Rab-44 isoform X2"/>
    <property type="match status" value="1"/>
</dbReference>
<dbReference type="InterPro" id="IPR027417">
    <property type="entry name" value="P-loop_NTPase"/>
</dbReference>
<dbReference type="SUPFAM" id="SSF52540">
    <property type="entry name" value="P-loop containing nucleoside triphosphate hydrolases"/>
    <property type="match status" value="1"/>
</dbReference>
<dbReference type="PROSITE" id="PS51419">
    <property type="entry name" value="RAB"/>
    <property type="match status" value="1"/>
</dbReference>
<dbReference type="CDD" id="cd00051">
    <property type="entry name" value="EFh"/>
    <property type="match status" value="1"/>
</dbReference>
<feature type="domain" description="EF-hand" evidence="6">
    <location>
        <begin position="40"/>
        <end position="75"/>
    </location>
</feature>
<evidence type="ECO:0000256" key="3">
    <source>
        <dbReference type="ARBA" id="ARBA00023134"/>
    </source>
</evidence>
<reference evidence="7" key="3">
    <citation type="submission" date="2014-06" db="EMBL/GenBank/DDBJ databases">
        <authorList>
            <person name="Aslett M."/>
        </authorList>
    </citation>
    <scope>NUCLEOTIDE SEQUENCE</scope>
</reference>
<feature type="coiled-coil region" evidence="5">
    <location>
        <begin position="175"/>
        <end position="250"/>
    </location>
</feature>
<dbReference type="Pfam" id="PF00071">
    <property type="entry name" value="Ras"/>
    <property type="match status" value="1"/>
</dbReference>
<keyword evidence="5" id="KW-0175">Coiled coil</keyword>
<keyword evidence="3" id="KW-0342">GTP-binding</keyword>
<keyword evidence="1" id="KW-0547">Nucleotide-binding</keyword>
<keyword evidence="4" id="KW-0449">Lipoprotein</keyword>
<dbReference type="InterPro" id="IPR050227">
    <property type="entry name" value="Rab"/>
</dbReference>
<dbReference type="RefSeq" id="XP_024351255.1">
    <property type="nucleotide sequence ID" value="XM_024494306.1"/>
</dbReference>
<dbReference type="GO" id="GO:0005525">
    <property type="term" value="F:GTP binding"/>
    <property type="evidence" value="ECO:0007669"/>
    <property type="project" value="UniProtKB-KW"/>
</dbReference>
<dbReference type="Gene3D" id="3.40.50.300">
    <property type="entry name" value="P-loop containing nucleotide triphosphate hydrolases"/>
    <property type="match status" value="1"/>
</dbReference>
<dbReference type="AlphaFoldDB" id="U6J1G5"/>
<keyword evidence="2" id="KW-0106">Calcium</keyword>
<evidence type="ECO:0000256" key="1">
    <source>
        <dbReference type="ARBA" id="ARBA00022741"/>
    </source>
</evidence>
<dbReference type="EMBL" id="LK028577">
    <property type="protein sequence ID" value="CDS17890.1"/>
    <property type="molecule type" value="Genomic_DNA"/>
</dbReference>
<evidence type="ECO:0000313" key="11">
    <source>
        <dbReference type="WBParaSite" id="EgrG_001066900"/>
    </source>
</evidence>
<dbReference type="GO" id="GO:0005509">
    <property type="term" value="F:calcium ion binding"/>
    <property type="evidence" value="ECO:0007669"/>
    <property type="project" value="InterPro"/>
</dbReference>
<dbReference type="InterPro" id="IPR011992">
    <property type="entry name" value="EF-hand-dom_pair"/>
</dbReference>
<dbReference type="InterPro" id="IPR001806">
    <property type="entry name" value="Small_GTPase"/>
</dbReference>
<reference evidence="8 9" key="1">
    <citation type="journal article" date="2013" name="Nat. Genet.">
        <title>The genome of the hydatid tapeworm Echinococcus granulosus.</title>
        <authorList>
            <person name="Zheng H."/>
            <person name="Zhang W."/>
            <person name="Zhang L."/>
            <person name="Zhang Z."/>
            <person name="Li J."/>
            <person name="Lu G."/>
            <person name="Zhu Y."/>
            <person name="Wang Y."/>
            <person name="Huang Y."/>
            <person name="Liu J."/>
            <person name="Kang H."/>
            <person name="Chen J."/>
            <person name="Wang L."/>
            <person name="Chen A."/>
            <person name="Yu S."/>
            <person name="Gao Z."/>
            <person name="Jin L."/>
            <person name="Gu W."/>
            <person name="Wang Z."/>
            <person name="Zhao L."/>
            <person name="Shi B."/>
            <person name="Wen H."/>
            <person name="Lin R."/>
            <person name="Jones M.K."/>
            <person name="Brejova B."/>
            <person name="Vinar T."/>
            <person name="Zhao G."/>
            <person name="McManus D.P."/>
            <person name="Chen Z."/>
            <person name="Zhou Y."/>
            <person name="Wang S."/>
        </authorList>
    </citation>
    <scope>NUCLEOTIDE SEQUENCE [LARGE SCALE GENOMIC DNA]</scope>
</reference>
<dbReference type="STRING" id="6210.U6J1G5"/>
<evidence type="ECO:0000313" key="7">
    <source>
        <dbReference type="EMBL" id="CDS17890.1"/>
    </source>
</evidence>
<dbReference type="Proteomes" id="UP000019149">
    <property type="component" value="Unassembled WGS sequence"/>
</dbReference>
<dbReference type="Proteomes" id="UP000492820">
    <property type="component" value="Unassembled WGS sequence"/>
</dbReference>
<accession>U6J1G5</accession>
<dbReference type="OrthoDB" id="6279399at2759"/>
<proteinExistence type="predicted"/>
<dbReference type="InterPro" id="IPR002048">
    <property type="entry name" value="EF_hand_dom"/>
</dbReference>
<name>U6J1G5_ECHGR</name>
<evidence type="ECO:0000313" key="9">
    <source>
        <dbReference type="Proteomes" id="UP000019149"/>
    </source>
</evidence>
<feature type="coiled-coil region" evidence="5">
    <location>
        <begin position="285"/>
        <end position="333"/>
    </location>
</feature>
<evidence type="ECO:0000256" key="5">
    <source>
        <dbReference type="SAM" id="Coils"/>
    </source>
</evidence>
<reference evidence="11" key="4">
    <citation type="submission" date="2020-10" db="UniProtKB">
        <authorList>
            <consortium name="WormBaseParasite"/>
        </authorList>
    </citation>
    <scope>IDENTIFICATION</scope>
</reference>
<dbReference type="PROSITE" id="PS51421">
    <property type="entry name" value="RAS"/>
    <property type="match status" value="1"/>
</dbReference>
<gene>
    <name evidence="8 11" type="ORF">EGR_05057</name>
    <name evidence="7" type="ORF">EgrG_001066900</name>
</gene>
<dbReference type="Pfam" id="PF13499">
    <property type="entry name" value="EF-hand_7"/>
    <property type="match status" value="1"/>
</dbReference>
<reference evidence="7 10" key="2">
    <citation type="journal article" date="2013" name="Nature">
        <title>The genomes of four tapeworm species reveal adaptations to parasitism.</title>
        <authorList>
            <person name="Tsai I.J."/>
            <person name="Zarowiecki M."/>
            <person name="Holroyd N."/>
            <person name="Garciarrubio A."/>
            <person name="Sanchez-Flores A."/>
            <person name="Brooks K.L."/>
            <person name="Tracey A."/>
            <person name="Bobes R.J."/>
            <person name="Fragoso G."/>
            <person name="Sciutto E."/>
            <person name="Aslett M."/>
            <person name="Beasley H."/>
            <person name="Bennett H.M."/>
            <person name="Cai J."/>
            <person name="Camicia F."/>
            <person name="Clark R."/>
            <person name="Cucher M."/>
            <person name="De Silva N."/>
            <person name="Day T.A."/>
            <person name="Deplazes P."/>
            <person name="Estrada K."/>
            <person name="Fernandez C."/>
            <person name="Holland P.W."/>
            <person name="Hou J."/>
            <person name="Hu S."/>
            <person name="Huckvale T."/>
            <person name="Hung S.S."/>
            <person name="Kamenetzky L."/>
            <person name="Keane J.A."/>
            <person name="Kiss F."/>
            <person name="Koziol U."/>
            <person name="Lambert O."/>
            <person name="Liu K."/>
            <person name="Luo X."/>
            <person name="Luo Y."/>
            <person name="Macchiaroli N."/>
            <person name="Nichol S."/>
            <person name="Paps J."/>
            <person name="Parkinson J."/>
            <person name="Pouchkina-Stantcheva N."/>
            <person name="Riddiford N."/>
            <person name="Rosenzvit M."/>
            <person name="Salinas G."/>
            <person name="Wasmuth J.D."/>
            <person name="Zamanian M."/>
            <person name="Zheng Y."/>
            <person name="Cai X."/>
            <person name="Soberon X."/>
            <person name="Olson P.D."/>
            <person name="Laclette J.P."/>
            <person name="Brehm K."/>
            <person name="Berriman M."/>
            <person name="Garciarrubio A."/>
            <person name="Bobes R.J."/>
            <person name="Fragoso G."/>
            <person name="Sanchez-Flores A."/>
            <person name="Estrada K."/>
            <person name="Cevallos M.A."/>
            <person name="Morett E."/>
            <person name="Gonzalez V."/>
            <person name="Portillo T."/>
            <person name="Ochoa-Leyva A."/>
            <person name="Jose M.V."/>
            <person name="Sciutto E."/>
            <person name="Landa A."/>
            <person name="Jimenez L."/>
            <person name="Valdes V."/>
            <person name="Carrero J.C."/>
            <person name="Larralde C."/>
            <person name="Morales-Montor J."/>
            <person name="Limon-Lason J."/>
            <person name="Soberon X."/>
            <person name="Laclette J.P."/>
        </authorList>
    </citation>
    <scope>NUCLEOTIDE SEQUENCE [LARGE SCALE GENOMIC DNA]</scope>
</reference>
<dbReference type="SMART" id="SM00176">
    <property type="entry name" value="RAN"/>
    <property type="match status" value="1"/>
</dbReference>
<dbReference type="PRINTS" id="PR00449">
    <property type="entry name" value="RASTRNSFRMNG"/>
</dbReference>
<dbReference type="KEGG" id="egl:EGR_05057"/>
<dbReference type="PROSITE" id="PS50222">
    <property type="entry name" value="EF_HAND_2"/>
    <property type="match status" value="1"/>
</dbReference>
<dbReference type="InterPro" id="IPR018247">
    <property type="entry name" value="EF_Hand_1_Ca_BS"/>
</dbReference>
<evidence type="ECO:0000313" key="10">
    <source>
        <dbReference type="Proteomes" id="UP000492820"/>
    </source>
</evidence>
<protein>
    <submittedName>
        <fullName evidence="7 8">Ras and EF-hand domain-containing protein</fullName>
    </submittedName>
</protein>
<dbReference type="SMART" id="SM00173">
    <property type="entry name" value="RAS"/>
    <property type="match status" value="1"/>
</dbReference>
<keyword evidence="9" id="KW-1185">Reference proteome</keyword>
<evidence type="ECO:0000256" key="4">
    <source>
        <dbReference type="ARBA" id="ARBA00023288"/>
    </source>
</evidence>
<dbReference type="GO" id="GO:0003924">
    <property type="term" value="F:GTPase activity"/>
    <property type="evidence" value="ECO:0007669"/>
    <property type="project" value="InterPro"/>
</dbReference>
<dbReference type="OMA" id="FIGHSPQ"/>
<evidence type="ECO:0000313" key="8">
    <source>
        <dbReference type="EMBL" id="EUB60059.1"/>
    </source>
</evidence>
<dbReference type="CTD" id="36340772"/>
<evidence type="ECO:0000256" key="2">
    <source>
        <dbReference type="ARBA" id="ARBA00022837"/>
    </source>
</evidence>
<dbReference type="PROSITE" id="PS00018">
    <property type="entry name" value="EF_HAND_1"/>
    <property type="match status" value="1"/>
</dbReference>
<dbReference type="Gene3D" id="1.10.238.10">
    <property type="entry name" value="EF-hand"/>
    <property type="match status" value="1"/>
</dbReference>
<dbReference type="NCBIfam" id="TIGR00231">
    <property type="entry name" value="small_GTP"/>
    <property type="match status" value="1"/>
</dbReference>
<sequence>MAAQTRQELRDFLRSYDTNDSGNFNRDRWLHLCTSATINLPQDSAAALFDRLDTDRDGLVTIDELLKSLSEWQKATNPEFDDIWEEETGRPVDLGQFTEPQTWNSQQHVNNRLGSLYTSSPIEADKEFGKSVVEATRLSKTISDSYPELAAAFNHLLESFKKDILAKKYENADLEQSYQREKQARKDDLLRLENELEAQIEMVEARMREELSKKYEAAYVEKVRQKELEIQRFRETVNELKEQVQTNHRKRSSISGLRSLNATTPGDDSVFGRRRAWKGKSQESVEESNSMEAQLQREAEDLRKKLVEAQKQLRDSEAELTQLRATVETQSSQLHIEKMRSSAYIEEKDILYGQIQKLKDALHEVQGKHALYLQGEFLDRALDLQGLPWQRDSGQWSGSNEYSDRPFNNMDPEIGSVTNWSNVDGFQAPDRIFRVVMVGESSVGKTCFMYRFCTGDFYYNARATVGVDFKTKVMVIDGNVYTIELWDTAGQEKYHSLARQYFRKCDGAILMYDVSSWASFVGVREWVSMLEESCGDSFIPRILVGNKTDLRDSPANSVKPAAPAFISTREGENLAKVYKAEFIETSVLNGINIDEVIVSLARAMKYRNDCQNSGIRISKKKKIKVPECCS</sequence>
<dbReference type="WBParaSite" id="EgrG_001066900">
    <property type="protein sequence ID" value="EgrG_001066900"/>
    <property type="gene ID" value="EgrG_001066900"/>
</dbReference>